<feature type="DNA-binding region" description="H-T-H motif" evidence="4">
    <location>
        <begin position="59"/>
        <end position="78"/>
    </location>
</feature>
<dbReference type="GO" id="GO:0003700">
    <property type="term" value="F:DNA-binding transcription factor activity"/>
    <property type="evidence" value="ECO:0007669"/>
    <property type="project" value="TreeGrafter"/>
</dbReference>
<keyword evidence="2 4" id="KW-0238">DNA-binding</keyword>
<dbReference type="Proteomes" id="UP000642748">
    <property type="component" value="Unassembled WGS sequence"/>
</dbReference>
<sequence>MHEAEEARREPERQRRRRSPAAPGPVWARSEPRRDALNRAGIVAAASRIADAEGLGAVSIRRVASELGAGTMSLYTHVASKDDLLDLMFDELIGEARVTGPPQPDWRASLIAIARRKRALCLSHPWAVRLYGRRPLLGPNAMRLFEETLAAMHDLRTDPATAWQVICAVDDYTLGFVQRETVYGEAARQQGSALNDWEATIDPYLRQVTESEDFPLLRALRPVLGRTDERSFEQGLDWLLDGIEARLGSR</sequence>
<dbReference type="InterPro" id="IPR009057">
    <property type="entry name" value="Homeodomain-like_sf"/>
</dbReference>
<evidence type="ECO:0000256" key="3">
    <source>
        <dbReference type="ARBA" id="ARBA00023163"/>
    </source>
</evidence>
<dbReference type="InterPro" id="IPR001647">
    <property type="entry name" value="HTH_TetR"/>
</dbReference>
<dbReference type="PANTHER" id="PTHR30055">
    <property type="entry name" value="HTH-TYPE TRANSCRIPTIONAL REGULATOR RUTR"/>
    <property type="match status" value="1"/>
</dbReference>
<dbReference type="InterPro" id="IPR004111">
    <property type="entry name" value="Repressor_TetR_C"/>
</dbReference>
<proteinExistence type="predicted"/>
<dbReference type="Pfam" id="PF00440">
    <property type="entry name" value="TetR_N"/>
    <property type="match status" value="1"/>
</dbReference>
<accession>A0A8J3QUJ0</accession>
<organism evidence="7 8">
    <name type="scientific">Rugosimonospora africana</name>
    <dbReference type="NCBI Taxonomy" id="556532"/>
    <lineage>
        <taxon>Bacteria</taxon>
        <taxon>Bacillati</taxon>
        <taxon>Actinomycetota</taxon>
        <taxon>Actinomycetes</taxon>
        <taxon>Micromonosporales</taxon>
        <taxon>Micromonosporaceae</taxon>
        <taxon>Rugosimonospora</taxon>
    </lineage>
</organism>
<keyword evidence="3" id="KW-0804">Transcription</keyword>
<keyword evidence="8" id="KW-1185">Reference proteome</keyword>
<evidence type="ECO:0000256" key="1">
    <source>
        <dbReference type="ARBA" id="ARBA00023015"/>
    </source>
</evidence>
<dbReference type="PANTHER" id="PTHR30055:SF151">
    <property type="entry name" value="TRANSCRIPTIONAL REGULATORY PROTEIN"/>
    <property type="match status" value="1"/>
</dbReference>
<evidence type="ECO:0000259" key="6">
    <source>
        <dbReference type="PROSITE" id="PS50977"/>
    </source>
</evidence>
<evidence type="ECO:0000256" key="2">
    <source>
        <dbReference type="ARBA" id="ARBA00023125"/>
    </source>
</evidence>
<feature type="compositionally biased region" description="Basic and acidic residues" evidence="5">
    <location>
        <begin position="1"/>
        <end position="13"/>
    </location>
</feature>
<keyword evidence="1" id="KW-0805">Transcription regulation</keyword>
<dbReference type="Gene3D" id="1.10.357.10">
    <property type="entry name" value="Tetracycline Repressor, domain 2"/>
    <property type="match status" value="1"/>
</dbReference>
<name>A0A8J3QUJ0_9ACTN</name>
<dbReference type="GO" id="GO:0000976">
    <property type="term" value="F:transcription cis-regulatory region binding"/>
    <property type="evidence" value="ECO:0007669"/>
    <property type="project" value="TreeGrafter"/>
</dbReference>
<evidence type="ECO:0000313" key="8">
    <source>
        <dbReference type="Proteomes" id="UP000642748"/>
    </source>
</evidence>
<gene>
    <name evidence="7" type="ORF">Raf01_32680</name>
</gene>
<comment type="caution">
    <text evidence="7">The sequence shown here is derived from an EMBL/GenBank/DDBJ whole genome shotgun (WGS) entry which is preliminary data.</text>
</comment>
<dbReference type="InterPro" id="IPR036271">
    <property type="entry name" value="Tet_transcr_reg_TetR-rel_C_sf"/>
</dbReference>
<dbReference type="EMBL" id="BONZ01000030">
    <property type="protein sequence ID" value="GIH15096.1"/>
    <property type="molecule type" value="Genomic_DNA"/>
</dbReference>
<evidence type="ECO:0000256" key="5">
    <source>
        <dbReference type="SAM" id="MobiDB-lite"/>
    </source>
</evidence>
<dbReference type="PROSITE" id="PS50977">
    <property type="entry name" value="HTH_TETR_2"/>
    <property type="match status" value="1"/>
</dbReference>
<protein>
    <submittedName>
        <fullName evidence="7">TetR family transcriptional regulator</fullName>
    </submittedName>
</protein>
<evidence type="ECO:0000313" key="7">
    <source>
        <dbReference type="EMBL" id="GIH15096.1"/>
    </source>
</evidence>
<dbReference type="SUPFAM" id="SSF48498">
    <property type="entry name" value="Tetracyclin repressor-like, C-terminal domain"/>
    <property type="match status" value="1"/>
</dbReference>
<reference evidence="7" key="1">
    <citation type="submission" date="2021-01" db="EMBL/GenBank/DDBJ databases">
        <title>Whole genome shotgun sequence of Rugosimonospora africana NBRC 104875.</title>
        <authorList>
            <person name="Komaki H."/>
            <person name="Tamura T."/>
        </authorList>
    </citation>
    <scope>NUCLEOTIDE SEQUENCE</scope>
    <source>
        <strain evidence="7">NBRC 104875</strain>
    </source>
</reference>
<feature type="region of interest" description="Disordered" evidence="5">
    <location>
        <begin position="1"/>
        <end position="30"/>
    </location>
</feature>
<feature type="domain" description="HTH tetR-type" evidence="6">
    <location>
        <begin position="36"/>
        <end position="96"/>
    </location>
</feature>
<dbReference type="AlphaFoldDB" id="A0A8J3QUJ0"/>
<dbReference type="RefSeq" id="WP_203918723.1">
    <property type="nucleotide sequence ID" value="NZ_BONZ01000030.1"/>
</dbReference>
<dbReference type="SUPFAM" id="SSF46689">
    <property type="entry name" value="Homeodomain-like"/>
    <property type="match status" value="1"/>
</dbReference>
<dbReference type="GO" id="GO:0045892">
    <property type="term" value="P:negative regulation of DNA-templated transcription"/>
    <property type="evidence" value="ECO:0007669"/>
    <property type="project" value="InterPro"/>
</dbReference>
<dbReference type="Pfam" id="PF02909">
    <property type="entry name" value="TetR_C_1"/>
    <property type="match status" value="1"/>
</dbReference>
<dbReference type="Gene3D" id="1.10.10.60">
    <property type="entry name" value="Homeodomain-like"/>
    <property type="match status" value="1"/>
</dbReference>
<evidence type="ECO:0000256" key="4">
    <source>
        <dbReference type="PROSITE-ProRule" id="PRU00335"/>
    </source>
</evidence>
<dbReference type="InterPro" id="IPR050109">
    <property type="entry name" value="HTH-type_TetR-like_transc_reg"/>
</dbReference>